<accession>A0A9P6C3R8</accession>
<evidence type="ECO:0000313" key="1">
    <source>
        <dbReference type="EMBL" id="KAF9450996.1"/>
    </source>
</evidence>
<protein>
    <submittedName>
        <fullName evidence="1">Uncharacterized protein</fullName>
    </submittedName>
</protein>
<proteinExistence type="predicted"/>
<dbReference type="AlphaFoldDB" id="A0A9P6C3R8"/>
<reference evidence="1" key="1">
    <citation type="submission" date="2020-11" db="EMBL/GenBank/DDBJ databases">
        <authorList>
            <consortium name="DOE Joint Genome Institute"/>
            <person name="Ahrendt S."/>
            <person name="Riley R."/>
            <person name="Andreopoulos W."/>
            <person name="Labutti K."/>
            <person name="Pangilinan J."/>
            <person name="Ruiz-Duenas F.J."/>
            <person name="Barrasa J.M."/>
            <person name="Sanchez-Garcia M."/>
            <person name="Camarero S."/>
            <person name="Miyauchi S."/>
            <person name="Serrano A."/>
            <person name="Linde D."/>
            <person name="Babiker R."/>
            <person name="Drula E."/>
            <person name="Ayuso-Fernandez I."/>
            <person name="Pacheco R."/>
            <person name="Padilla G."/>
            <person name="Ferreira P."/>
            <person name="Barriuso J."/>
            <person name="Kellner H."/>
            <person name="Castanera R."/>
            <person name="Alfaro M."/>
            <person name="Ramirez L."/>
            <person name="Pisabarro A.G."/>
            <person name="Kuo A."/>
            <person name="Tritt A."/>
            <person name="Lipzen A."/>
            <person name="He G."/>
            <person name="Yan M."/>
            <person name="Ng V."/>
            <person name="Cullen D."/>
            <person name="Martin F."/>
            <person name="Rosso M.-N."/>
            <person name="Henrissat B."/>
            <person name="Hibbett D."/>
            <person name="Martinez A.T."/>
            <person name="Grigoriev I.V."/>
        </authorList>
    </citation>
    <scope>NUCLEOTIDE SEQUENCE</scope>
    <source>
        <strain evidence="1">MF-IS2</strain>
    </source>
</reference>
<dbReference type="Proteomes" id="UP000807342">
    <property type="component" value="Unassembled WGS sequence"/>
</dbReference>
<keyword evidence="2" id="KW-1185">Reference proteome</keyword>
<sequence>MPIQSHSLHFVSLSLVTPSDVPRMRHTTLLTSIISPIPPPTTSADLTETTLASVIAGISSTSKSVAQADGPPINGPMLNTKATTMARPLRESANFISSPHSALDVPFLATSFTPATISALPILTSTSPISPSPMSVSALPMSTPLTSAPLVSTSSVSASPVSTSPVPTIVPGSADRGQIFRSFSPSLL</sequence>
<evidence type="ECO:0000313" key="2">
    <source>
        <dbReference type="Proteomes" id="UP000807342"/>
    </source>
</evidence>
<organism evidence="1 2">
    <name type="scientific">Macrolepiota fuliginosa MF-IS2</name>
    <dbReference type="NCBI Taxonomy" id="1400762"/>
    <lineage>
        <taxon>Eukaryota</taxon>
        <taxon>Fungi</taxon>
        <taxon>Dikarya</taxon>
        <taxon>Basidiomycota</taxon>
        <taxon>Agaricomycotina</taxon>
        <taxon>Agaricomycetes</taxon>
        <taxon>Agaricomycetidae</taxon>
        <taxon>Agaricales</taxon>
        <taxon>Agaricineae</taxon>
        <taxon>Agaricaceae</taxon>
        <taxon>Macrolepiota</taxon>
    </lineage>
</organism>
<gene>
    <name evidence="1" type="ORF">P691DRAFT_757688</name>
</gene>
<dbReference type="EMBL" id="MU151093">
    <property type="protein sequence ID" value="KAF9450996.1"/>
    <property type="molecule type" value="Genomic_DNA"/>
</dbReference>
<name>A0A9P6C3R8_9AGAR</name>
<comment type="caution">
    <text evidence="1">The sequence shown here is derived from an EMBL/GenBank/DDBJ whole genome shotgun (WGS) entry which is preliminary data.</text>
</comment>